<gene>
    <name evidence="4" type="ORF">M406DRAFT_327767</name>
</gene>
<feature type="region of interest" description="Disordered" evidence="2">
    <location>
        <begin position="175"/>
        <end position="199"/>
    </location>
</feature>
<dbReference type="PROSITE" id="PS00463">
    <property type="entry name" value="ZN2_CY6_FUNGAL_1"/>
    <property type="match status" value="1"/>
</dbReference>
<protein>
    <recommendedName>
        <fullName evidence="3">Zn(2)-C6 fungal-type domain-containing protein</fullName>
    </recommendedName>
</protein>
<sequence>MGPPLNTTTTTPRRQSCDRCHGQKLRCIRPYNRKSGTCERCLRKGVVCVYSSSLPKGRPSLYRLSDVPSAPKSPSSSTAPSSTTTSTRAGATLDDTSESPNATSPFPAMPASPIQPPRDQQFESTQLDPQIHGFANFWPSWWHDDQIGDSMLGIVPTAIPPFIIDPALETQAALSVGQDKARTPAGTGSGAGGGAHIDEDGRCLENEQAETRSVAKGIHESRSGAASTVNDNGFELSVVHLSRLSTRLSQLLSPSRTFLAEFLHTTWACEDKDSAAQLQLGIEAVFKSVNDWLMQGPAPSGPTAAPPHHLDEEPQSPIDLLQHMLSASSHLLNIVQNVRESTVRASEAAPSPSTSTTAKATATCGSTYDPHHGSHAYLVAHQLVIVCVTLLLNMDVTILLALQRSADALKSQQQTASLTVAAPAIINQGMHMGEVQGGRTMHKAERVHLQLVTVVQFCAHFIRRQNQTLDMLVASSQLSKLHDPRGSLEAVRELKIEVEQQLKQIQNSLCTSS</sequence>
<feature type="compositionally biased region" description="Pro residues" evidence="2">
    <location>
        <begin position="107"/>
        <end position="116"/>
    </location>
</feature>
<evidence type="ECO:0000256" key="2">
    <source>
        <dbReference type="SAM" id="MobiDB-lite"/>
    </source>
</evidence>
<proteinExistence type="predicted"/>
<dbReference type="Pfam" id="PF00172">
    <property type="entry name" value="Zn_clus"/>
    <property type="match status" value="1"/>
</dbReference>
<dbReference type="SMART" id="SM00066">
    <property type="entry name" value="GAL4"/>
    <property type="match status" value="1"/>
</dbReference>
<reference evidence="4" key="1">
    <citation type="journal article" date="2020" name="Phytopathology">
        <title>Genome sequence of the chestnut blight fungus Cryphonectria parasitica EP155: A fundamental resource for an archetypical invasive plant pathogen.</title>
        <authorList>
            <person name="Crouch J.A."/>
            <person name="Dawe A."/>
            <person name="Aerts A."/>
            <person name="Barry K."/>
            <person name="Churchill A.C.L."/>
            <person name="Grimwood J."/>
            <person name="Hillman B."/>
            <person name="Milgroom M.G."/>
            <person name="Pangilinan J."/>
            <person name="Smith M."/>
            <person name="Salamov A."/>
            <person name="Schmutz J."/>
            <person name="Yadav J."/>
            <person name="Grigoriev I.V."/>
            <person name="Nuss D."/>
        </authorList>
    </citation>
    <scope>NUCLEOTIDE SEQUENCE</scope>
    <source>
        <strain evidence="4">EP155</strain>
    </source>
</reference>
<dbReference type="OrthoDB" id="4330117at2759"/>
<name>A0A9P5CQN9_CRYP1</name>
<evidence type="ECO:0000313" key="5">
    <source>
        <dbReference type="Proteomes" id="UP000803844"/>
    </source>
</evidence>
<dbReference type="GO" id="GO:0008270">
    <property type="term" value="F:zinc ion binding"/>
    <property type="evidence" value="ECO:0007669"/>
    <property type="project" value="InterPro"/>
</dbReference>
<organism evidence="4 5">
    <name type="scientific">Cryphonectria parasitica (strain ATCC 38755 / EP155)</name>
    <dbReference type="NCBI Taxonomy" id="660469"/>
    <lineage>
        <taxon>Eukaryota</taxon>
        <taxon>Fungi</taxon>
        <taxon>Dikarya</taxon>
        <taxon>Ascomycota</taxon>
        <taxon>Pezizomycotina</taxon>
        <taxon>Sordariomycetes</taxon>
        <taxon>Sordariomycetidae</taxon>
        <taxon>Diaporthales</taxon>
        <taxon>Cryphonectriaceae</taxon>
        <taxon>Cryphonectria-Endothia species complex</taxon>
        <taxon>Cryphonectria</taxon>
    </lineage>
</organism>
<evidence type="ECO:0000259" key="3">
    <source>
        <dbReference type="PROSITE" id="PS50048"/>
    </source>
</evidence>
<accession>A0A9P5CQN9</accession>
<evidence type="ECO:0000313" key="4">
    <source>
        <dbReference type="EMBL" id="KAF3766637.1"/>
    </source>
</evidence>
<evidence type="ECO:0000256" key="1">
    <source>
        <dbReference type="ARBA" id="ARBA00023242"/>
    </source>
</evidence>
<feature type="region of interest" description="Disordered" evidence="2">
    <location>
        <begin position="60"/>
        <end position="124"/>
    </location>
</feature>
<feature type="domain" description="Zn(2)-C6 fungal-type" evidence="3">
    <location>
        <begin position="16"/>
        <end position="50"/>
    </location>
</feature>
<dbReference type="GO" id="GO:0000981">
    <property type="term" value="F:DNA-binding transcription factor activity, RNA polymerase II-specific"/>
    <property type="evidence" value="ECO:0007669"/>
    <property type="project" value="InterPro"/>
</dbReference>
<dbReference type="AlphaFoldDB" id="A0A9P5CQN9"/>
<dbReference type="PROSITE" id="PS50048">
    <property type="entry name" value="ZN2_CY6_FUNGAL_2"/>
    <property type="match status" value="1"/>
</dbReference>
<dbReference type="CDD" id="cd00067">
    <property type="entry name" value="GAL4"/>
    <property type="match status" value="1"/>
</dbReference>
<dbReference type="InterPro" id="IPR001138">
    <property type="entry name" value="Zn2Cys6_DnaBD"/>
</dbReference>
<dbReference type="EMBL" id="MU032346">
    <property type="protein sequence ID" value="KAF3766637.1"/>
    <property type="molecule type" value="Genomic_DNA"/>
</dbReference>
<dbReference type="Proteomes" id="UP000803844">
    <property type="component" value="Unassembled WGS sequence"/>
</dbReference>
<dbReference type="InterPro" id="IPR036864">
    <property type="entry name" value="Zn2-C6_fun-type_DNA-bd_sf"/>
</dbReference>
<feature type="compositionally biased region" description="Low complexity" evidence="2">
    <location>
        <begin position="68"/>
        <end position="92"/>
    </location>
</feature>
<keyword evidence="1" id="KW-0539">Nucleus</keyword>
<dbReference type="RefSeq" id="XP_040777598.1">
    <property type="nucleotide sequence ID" value="XM_040920254.1"/>
</dbReference>
<keyword evidence="5" id="KW-1185">Reference proteome</keyword>
<comment type="caution">
    <text evidence="4">The sequence shown here is derived from an EMBL/GenBank/DDBJ whole genome shotgun (WGS) entry which is preliminary data.</text>
</comment>
<dbReference type="SUPFAM" id="SSF57701">
    <property type="entry name" value="Zn2/Cys6 DNA-binding domain"/>
    <property type="match status" value="1"/>
</dbReference>
<dbReference type="Gene3D" id="4.10.240.10">
    <property type="entry name" value="Zn(2)-C6 fungal-type DNA-binding domain"/>
    <property type="match status" value="1"/>
</dbReference>
<dbReference type="GeneID" id="63837383"/>